<sequence length="238" mass="26474">MSLWTRLLEGGRRLFDPDITHDDEPREPGEVPCAPDPNDVGFTAAVVGLGAKLAKADGTVSDKEIMVFSRVFRAPPEEADNVRRVFNLARQTVRGYEGYARRIGRRYHDRPCLLEGVMDGLFQIAGADGVITQDELTYLQNVSEAFGFSEATFRRIKAAHMGPDRNDPYHVLGVAHDAEFGVIRAAYRRLMADHHPDRVIQMGAPREFEDAAHAKAAAITAAYAQIRTERGLLIRQDS</sequence>
<reference evidence="2 3" key="1">
    <citation type="journal article" date="2014" name="Antonie Van Leeuwenhoek">
        <title>Hyphomonas beringensis sp. nov. and Hyphomonas chukchiensis sp. nov., isolated from surface seawater of the Bering Sea and Chukchi Sea.</title>
        <authorList>
            <person name="Li C."/>
            <person name="Lai Q."/>
            <person name="Li G."/>
            <person name="Dong C."/>
            <person name="Wang J."/>
            <person name="Liao Y."/>
            <person name="Shao Z."/>
        </authorList>
    </citation>
    <scope>NUCLEOTIDE SEQUENCE [LARGE SCALE GENOMIC DNA]</scope>
    <source>
        <strain evidence="2 3">VP2</strain>
    </source>
</reference>
<dbReference type="InterPro" id="IPR029024">
    <property type="entry name" value="TerB-like"/>
</dbReference>
<dbReference type="CDD" id="cd06257">
    <property type="entry name" value="DnaJ"/>
    <property type="match status" value="1"/>
</dbReference>
<organism evidence="2 3">
    <name type="scientific">Hyphomonas jannaschiana VP2</name>
    <dbReference type="NCBI Taxonomy" id="1280952"/>
    <lineage>
        <taxon>Bacteria</taxon>
        <taxon>Pseudomonadati</taxon>
        <taxon>Pseudomonadota</taxon>
        <taxon>Alphaproteobacteria</taxon>
        <taxon>Hyphomonadales</taxon>
        <taxon>Hyphomonadaceae</taxon>
        <taxon>Hyphomonas</taxon>
    </lineage>
</organism>
<keyword evidence="3" id="KW-1185">Reference proteome</keyword>
<dbReference type="CDD" id="cd07316">
    <property type="entry name" value="terB_like_DjlA"/>
    <property type="match status" value="1"/>
</dbReference>
<dbReference type="AlphaFoldDB" id="A0A059F9Z7"/>
<dbReference type="EMBL" id="ARYJ01000008">
    <property type="protein sequence ID" value="KCZ87422.1"/>
    <property type="molecule type" value="Genomic_DNA"/>
</dbReference>
<dbReference type="Pfam" id="PF00226">
    <property type="entry name" value="DnaJ"/>
    <property type="match status" value="1"/>
</dbReference>
<dbReference type="Gene3D" id="1.10.3680.10">
    <property type="entry name" value="TerB-like"/>
    <property type="match status" value="1"/>
</dbReference>
<evidence type="ECO:0000313" key="2">
    <source>
        <dbReference type="EMBL" id="KCZ87422.1"/>
    </source>
</evidence>
<accession>A0A059F9Z7</accession>
<dbReference type="InterPro" id="IPR036869">
    <property type="entry name" value="J_dom_sf"/>
</dbReference>
<dbReference type="SMART" id="SM00271">
    <property type="entry name" value="DnaJ"/>
    <property type="match status" value="1"/>
</dbReference>
<dbReference type="PATRIC" id="fig|1280952.3.peg.2564"/>
<dbReference type="SUPFAM" id="SSF158682">
    <property type="entry name" value="TerB-like"/>
    <property type="match status" value="1"/>
</dbReference>
<dbReference type="InterPro" id="IPR007791">
    <property type="entry name" value="DjlA_N"/>
</dbReference>
<dbReference type="STRING" id="1280952.HJA_12820"/>
<gene>
    <name evidence="2" type="ORF">HJA_12820</name>
</gene>
<dbReference type="SUPFAM" id="SSF46565">
    <property type="entry name" value="Chaperone J-domain"/>
    <property type="match status" value="1"/>
</dbReference>
<dbReference type="Pfam" id="PF05099">
    <property type="entry name" value="TerB"/>
    <property type="match status" value="1"/>
</dbReference>
<dbReference type="InterPro" id="IPR001623">
    <property type="entry name" value="DnaJ_domain"/>
</dbReference>
<comment type="caution">
    <text evidence="2">The sequence shown here is derived from an EMBL/GenBank/DDBJ whole genome shotgun (WGS) entry which is preliminary data.</text>
</comment>
<name>A0A059F9Z7_9PROT</name>
<dbReference type="Gene3D" id="1.10.287.110">
    <property type="entry name" value="DnaJ domain"/>
    <property type="match status" value="1"/>
</dbReference>
<proteinExistence type="predicted"/>
<feature type="domain" description="J" evidence="1">
    <location>
        <begin position="167"/>
        <end position="238"/>
    </location>
</feature>
<dbReference type="RefSeq" id="WP_035582926.1">
    <property type="nucleotide sequence ID" value="NZ_ARYJ01000008.1"/>
</dbReference>
<dbReference type="Proteomes" id="UP000024816">
    <property type="component" value="Unassembled WGS sequence"/>
</dbReference>
<evidence type="ECO:0000313" key="3">
    <source>
        <dbReference type="Proteomes" id="UP000024816"/>
    </source>
</evidence>
<dbReference type="eggNOG" id="COG1076">
    <property type="taxonomic scope" value="Bacteria"/>
</dbReference>
<dbReference type="PROSITE" id="PS50076">
    <property type="entry name" value="DNAJ_2"/>
    <property type="match status" value="1"/>
</dbReference>
<protein>
    <submittedName>
        <fullName evidence="2">DnaJ family molecular chaperone</fullName>
    </submittedName>
</protein>
<evidence type="ECO:0000259" key="1">
    <source>
        <dbReference type="PROSITE" id="PS50076"/>
    </source>
</evidence>
<dbReference type="OrthoDB" id="9782583at2"/>